<comment type="similarity">
    <text evidence="1">Belongs to the beta type-B retroviral polymerase family. HERV class-II K(HML-2) pol subfamily.</text>
</comment>
<evidence type="ECO:0000256" key="2">
    <source>
        <dbReference type="ARBA" id="ARBA00012180"/>
    </source>
</evidence>
<evidence type="ECO:0000259" key="3">
    <source>
        <dbReference type="PROSITE" id="PS50878"/>
    </source>
</evidence>
<dbReference type="InterPro" id="IPR043128">
    <property type="entry name" value="Rev_trsase/Diguanyl_cyclase"/>
</dbReference>
<evidence type="ECO:0000256" key="1">
    <source>
        <dbReference type="ARBA" id="ARBA00010879"/>
    </source>
</evidence>
<feature type="domain" description="Reverse transcriptase" evidence="3">
    <location>
        <begin position="212"/>
        <end position="483"/>
    </location>
</feature>
<name>A0A8C1PDP1_CYPCA</name>
<dbReference type="PROSITE" id="PS50878">
    <property type="entry name" value="RT_POL"/>
    <property type="match status" value="1"/>
</dbReference>
<evidence type="ECO:0000313" key="5">
    <source>
        <dbReference type="Proteomes" id="UP000694427"/>
    </source>
</evidence>
<reference evidence="4" key="2">
    <citation type="submission" date="2025-09" db="UniProtKB">
        <authorList>
            <consortium name="Ensembl"/>
        </authorList>
    </citation>
    <scope>IDENTIFICATION</scope>
</reference>
<sequence>MQLINKHAPMRKIRVKAQNNPWFTPELAKLLQDRNAVWAKARSTKAESDWFHFRKLRNLCTSQIKKAKSDFYLLETSQNLNNPVKFWKMVKSLSQADNTEISKIITKNGHLITEKTTILDSFNEHFISSGSLFESQPPSCSLSNPLTASLTDTSCNLTTQKFDFIQFSVCDVHKAIIQLDPKKPAGPDKLEPFYLKVAADFIAEPLAYLFNLSISSCELPRIWKTAFVSPLFKGGDPLHLNNYRPISKLCVLSKLLEKLVNEQLKTYLELNKLHSPFQSGFRKQHSTITAAMKLLSDITTALDGKQICSALFLDLSKAFDTVDHGILLKRLATVGLSESAINWFADYLSGRTQSVVSKDCMSSVLSVSKGVPQGSVLGPILFSLYINNICDNIPNIKYHLYADDSVIYCFASSASQALQCLQTAFNTVQSRLRQLKLVLNIDKTKLMMFSSSKFEPKKCPDILSLQGTKIECVMCYKYLGIVLDSQLSFKVHIDKLISKLKLKLGFYYRNRTLFSFNARKYLVSATFLPLLDYGDILYMNASTHYLKKLDIVFHSALRYITGCSYQTHHCILYEKAELPSLHTRRSFNWYCFIYKSICSLNPHYLSLNFSNSNGRYKLRSNDLMHLKVPRVRTEIGKKGFTYNASSSWNYLQGTLKLTTLPSLNEFKLLLTNYMFYPLVNCCCGL</sequence>
<proteinExistence type="inferred from homology"/>
<organism evidence="4 5">
    <name type="scientific">Cyprinus carpio</name>
    <name type="common">Common carp</name>
    <dbReference type="NCBI Taxonomy" id="7962"/>
    <lineage>
        <taxon>Eukaryota</taxon>
        <taxon>Metazoa</taxon>
        <taxon>Chordata</taxon>
        <taxon>Craniata</taxon>
        <taxon>Vertebrata</taxon>
        <taxon>Euteleostomi</taxon>
        <taxon>Actinopterygii</taxon>
        <taxon>Neopterygii</taxon>
        <taxon>Teleostei</taxon>
        <taxon>Ostariophysi</taxon>
        <taxon>Cypriniformes</taxon>
        <taxon>Cyprinidae</taxon>
        <taxon>Cyprininae</taxon>
        <taxon>Cyprinus</taxon>
    </lineage>
</organism>
<dbReference type="Gene3D" id="3.30.70.270">
    <property type="match status" value="1"/>
</dbReference>
<evidence type="ECO:0000313" key="4">
    <source>
        <dbReference type="Ensembl" id="ENSCCRP00010101731.1"/>
    </source>
</evidence>
<keyword evidence="5" id="KW-1185">Reference proteome</keyword>
<dbReference type="PANTHER" id="PTHR33332">
    <property type="entry name" value="REVERSE TRANSCRIPTASE DOMAIN-CONTAINING PROTEIN"/>
    <property type="match status" value="1"/>
</dbReference>
<dbReference type="Pfam" id="PF00078">
    <property type="entry name" value="RVT_1"/>
    <property type="match status" value="1"/>
</dbReference>
<dbReference type="EC" id="3.1.26.4" evidence="2"/>
<dbReference type="Proteomes" id="UP000694427">
    <property type="component" value="Unplaced"/>
</dbReference>
<dbReference type="AlphaFoldDB" id="A0A8C1PDP1"/>
<dbReference type="SUPFAM" id="SSF56672">
    <property type="entry name" value="DNA/RNA polymerases"/>
    <property type="match status" value="1"/>
</dbReference>
<dbReference type="InterPro" id="IPR043502">
    <property type="entry name" value="DNA/RNA_pol_sf"/>
</dbReference>
<accession>A0A8C1PDP1</accession>
<reference evidence="4" key="1">
    <citation type="submission" date="2025-08" db="UniProtKB">
        <authorList>
            <consortium name="Ensembl"/>
        </authorList>
    </citation>
    <scope>IDENTIFICATION</scope>
</reference>
<dbReference type="GO" id="GO:0004523">
    <property type="term" value="F:RNA-DNA hybrid ribonuclease activity"/>
    <property type="evidence" value="ECO:0007669"/>
    <property type="project" value="UniProtKB-EC"/>
</dbReference>
<dbReference type="Ensembl" id="ENSCCRT00010113001.1">
    <property type="protein sequence ID" value="ENSCCRP00010101731.1"/>
    <property type="gene ID" value="ENSCCRG00010044767.1"/>
</dbReference>
<protein>
    <recommendedName>
        <fullName evidence="2">ribonuclease H</fullName>
        <ecNumber evidence="2">3.1.26.4</ecNumber>
    </recommendedName>
</protein>
<dbReference type="CDD" id="cd01650">
    <property type="entry name" value="RT_nLTR_like"/>
    <property type="match status" value="1"/>
</dbReference>
<dbReference type="InterPro" id="IPR000477">
    <property type="entry name" value="RT_dom"/>
</dbReference>